<dbReference type="STRING" id="1642818.AWE51_14220"/>
<comment type="caution">
    <text evidence="2">The sequence shown here is derived from an EMBL/GenBank/DDBJ whole genome shotgun (WGS) entry which is preliminary data.</text>
</comment>
<gene>
    <name evidence="2" type="ORF">AWE51_14220</name>
</gene>
<keyword evidence="1" id="KW-0472">Membrane</keyword>
<sequence>MDELELLKKDWQKQEAALPRLSFEEIYQMILKKSSSIVKWIFVISVLEFLLWASIDIAVRLSGKYDGLEVAGLEGFSIVSTVLSYSILIYFIIRFYLNYKRIKTTDSAKILMQNILKTRKTVRHYIWVNISFLVITTMSIVGYLTFFTDTYSQQSADEDIPVFLVIAITIFVMAVTIAFIALFYRLIYGILTRRLKNNYNELEKLEL</sequence>
<evidence type="ECO:0000313" key="3">
    <source>
        <dbReference type="Proteomes" id="UP000076715"/>
    </source>
</evidence>
<keyword evidence="3" id="KW-1185">Reference proteome</keyword>
<dbReference type="RefSeq" id="WP_066318417.1">
    <property type="nucleotide sequence ID" value="NZ_LQRT01000046.1"/>
</dbReference>
<protein>
    <recommendedName>
        <fullName evidence="4">Beta-carotene 15,15'-monooxygenase</fullName>
    </recommendedName>
</protein>
<reference evidence="2 3" key="1">
    <citation type="submission" date="2016-01" db="EMBL/GenBank/DDBJ databases">
        <title>The draft genome sequence of Aquimarina sp. RZW4-3-2.</title>
        <authorList>
            <person name="Wang Y."/>
        </authorList>
    </citation>
    <scope>NUCLEOTIDE SEQUENCE [LARGE SCALE GENOMIC DNA]</scope>
    <source>
        <strain evidence="2 3">RZW4-3-2</strain>
    </source>
</reference>
<feature type="transmembrane region" description="Helical" evidence="1">
    <location>
        <begin position="160"/>
        <end position="187"/>
    </location>
</feature>
<dbReference type="AlphaFoldDB" id="A0A162XR77"/>
<dbReference type="OrthoDB" id="709028at2"/>
<keyword evidence="1" id="KW-1133">Transmembrane helix</keyword>
<evidence type="ECO:0008006" key="4">
    <source>
        <dbReference type="Google" id="ProtNLM"/>
    </source>
</evidence>
<keyword evidence="1" id="KW-0812">Transmembrane</keyword>
<accession>A0A162XR77</accession>
<feature type="transmembrane region" description="Helical" evidence="1">
    <location>
        <begin position="126"/>
        <end position="148"/>
    </location>
</feature>
<dbReference type="Proteomes" id="UP000076715">
    <property type="component" value="Unassembled WGS sequence"/>
</dbReference>
<evidence type="ECO:0000313" key="2">
    <source>
        <dbReference type="EMBL" id="KZS38738.1"/>
    </source>
</evidence>
<name>A0A162XR77_9FLAO</name>
<evidence type="ECO:0000256" key="1">
    <source>
        <dbReference type="SAM" id="Phobius"/>
    </source>
</evidence>
<organism evidence="2 3">
    <name type="scientific">Aquimarina aggregata</name>
    <dbReference type="NCBI Taxonomy" id="1642818"/>
    <lineage>
        <taxon>Bacteria</taxon>
        <taxon>Pseudomonadati</taxon>
        <taxon>Bacteroidota</taxon>
        <taxon>Flavobacteriia</taxon>
        <taxon>Flavobacteriales</taxon>
        <taxon>Flavobacteriaceae</taxon>
        <taxon>Aquimarina</taxon>
    </lineage>
</organism>
<dbReference type="EMBL" id="LQRT01000046">
    <property type="protein sequence ID" value="KZS38738.1"/>
    <property type="molecule type" value="Genomic_DNA"/>
</dbReference>
<feature type="transmembrane region" description="Helical" evidence="1">
    <location>
        <begin position="37"/>
        <end position="55"/>
    </location>
</feature>
<feature type="transmembrane region" description="Helical" evidence="1">
    <location>
        <begin position="75"/>
        <end position="97"/>
    </location>
</feature>
<proteinExistence type="predicted"/>